<dbReference type="SUPFAM" id="SSF49785">
    <property type="entry name" value="Galactose-binding domain-like"/>
    <property type="match status" value="1"/>
</dbReference>
<feature type="region of interest" description="Disordered" evidence="6">
    <location>
        <begin position="1"/>
        <end position="93"/>
    </location>
</feature>
<dbReference type="PANTHER" id="PTHR12936:SF0">
    <property type="entry name" value="ANAPHASE-PROMOTING COMPLEX SUBUNIT 10"/>
    <property type="match status" value="1"/>
</dbReference>
<dbReference type="CDD" id="cd08366">
    <property type="entry name" value="APC10"/>
    <property type="match status" value="1"/>
</dbReference>
<reference evidence="8" key="1">
    <citation type="submission" date="2020-12" db="EMBL/GenBank/DDBJ databases">
        <title>Metabolic potential, ecology and presence of endohyphal bacteria is reflected in genomic diversity of Mucoromycotina.</title>
        <authorList>
            <person name="Muszewska A."/>
            <person name="Okrasinska A."/>
            <person name="Steczkiewicz K."/>
            <person name="Drgas O."/>
            <person name="Orlowska M."/>
            <person name="Perlinska-Lenart U."/>
            <person name="Aleksandrzak-Piekarczyk T."/>
            <person name="Szatraj K."/>
            <person name="Zielenkiewicz U."/>
            <person name="Pilsyk S."/>
            <person name="Malc E."/>
            <person name="Mieczkowski P."/>
            <person name="Kruszewska J.S."/>
            <person name="Biernat P."/>
            <person name="Pawlowska J."/>
        </authorList>
    </citation>
    <scope>NUCLEOTIDE SEQUENCE</scope>
    <source>
        <strain evidence="8">CBS 226.32</strain>
    </source>
</reference>
<dbReference type="PANTHER" id="PTHR12936">
    <property type="entry name" value="ANAPHASE-PROMOTING COMPLEX 10"/>
    <property type="match status" value="1"/>
</dbReference>
<protein>
    <recommendedName>
        <fullName evidence="7">DOC domain-containing protein</fullName>
    </recommendedName>
</protein>
<organism evidence="8 9">
    <name type="scientific">Mucor plumbeus</name>
    <dbReference type="NCBI Taxonomy" id="97098"/>
    <lineage>
        <taxon>Eukaryota</taxon>
        <taxon>Fungi</taxon>
        <taxon>Fungi incertae sedis</taxon>
        <taxon>Mucoromycota</taxon>
        <taxon>Mucoromycotina</taxon>
        <taxon>Mucoromycetes</taxon>
        <taxon>Mucorales</taxon>
        <taxon>Mucorineae</taxon>
        <taxon>Mucoraceae</taxon>
        <taxon>Mucor</taxon>
    </lineage>
</organism>
<comment type="caution">
    <text evidence="8">The sequence shown here is derived from an EMBL/GenBank/DDBJ whole genome shotgun (WGS) entry which is preliminary data.</text>
</comment>
<feature type="domain" description="DOC" evidence="7">
    <location>
        <begin position="96"/>
        <end position="287"/>
    </location>
</feature>
<evidence type="ECO:0000313" key="9">
    <source>
        <dbReference type="Proteomes" id="UP000650833"/>
    </source>
</evidence>
<dbReference type="EMBL" id="JAEPRC010000505">
    <property type="protein sequence ID" value="KAG2195833.1"/>
    <property type="molecule type" value="Genomic_DNA"/>
</dbReference>
<dbReference type="InterPro" id="IPR004939">
    <property type="entry name" value="APC_su10/DOC_dom"/>
</dbReference>
<sequence>MSDSQYSLFSSSASPTHSSSNSVIIGATDNALRPIEYEDEEHEEYEERYLAPVSGIGEEGDGEGQDNLDMNQHEQSEREDESEAEDPKMDDAERETTAISIYQETHPDREQRNVGGREIGEHEAIWSVSSFRPHWGPDKLRDNNALTYWQSDCPNPQLNHTIDLSFHQATLIRQVSIFIDFFQDESYTPKTIVIRGGTTYRDLQRIKELDSVECDEFVGWVHCDIAAINDGNPFRVFWLQIVILNTHLNGRDTHIRQVKVYSVIPSHLDEEPKEKEQEQVIVKKSLVNKGLR</sequence>
<comment type="similarity">
    <text evidence="1">Belongs to the APC10 family.</text>
</comment>
<dbReference type="PROSITE" id="PS51284">
    <property type="entry name" value="DOC"/>
    <property type="match status" value="1"/>
</dbReference>
<evidence type="ECO:0000256" key="5">
    <source>
        <dbReference type="ARBA" id="ARBA00023306"/>
    </source>
</evidence>
<dbReference type="OrthoDB" id="24948at2759"/>
<keyword evidence="5" id="KW-0131">Cell cycle</keyword>
<dbReference type="GO" id="GO:0051301">
    <property type="term" value="P:cell division"/>
    <property type="evidence" value="ECO:0007669"/>
    <property type="project" value="UniProtKB-KW"/>
</dbReference>
<evidence type="ECO:0000259" key="7">
    <source>
        <dbReference type="PROSITE" id="PS51284"/>
    </source>
</evidence>
<accession>A0A8H7UXL5</accession>
<dbReference type="GO" id="GO:0070979">
    <property type="term" value="P:protein K11-linked ubiquitination"/>
    <property type="evidence" value="ECO:0007669"/>
    <property type="project" value="TreeGrafter"/>
</dbReference>
<evidence type="ECO:0000256" key="6">
    <source>
        <dbReference type="SAM" id="MobiDB-lite"/>
    </source>
</evidence>
<evidence type="ECO:0000256" key="3">
    <source>
        <dbReference type="ARBA" id="ARBA00022776"/>
    </source>
</evidence>
<feature type="compositionally biased region" description="Acidic residues" evidence="6">
    <location>
        <begin position="37"/>
        <end position="46"/>
    </location>
</feature>
<dbReference type="Pfam" id="PF03256">
    <property type="entry name" value="ANAPC10"/>
    <property type="match status" value="1"/>
</dbReference>
<keyword evidence="2" id="KW-0132">Cell division</keyword>
<keyword evidence="4" id="KW-0833">Ubl conjugation pathway</keyword>
<dbReference type="Proteomes" id="UP000650833">
    <property type="component" value="Unassembled WGS sequence"/>
</dbReference>
<evidence type="ECO:0000256" key="2">
    <source>
        <dbReference type="ARBA" id="ARBA00022618"/>
    </source>
</evidence>
<keyword evidence="9" id="KW-1185">Reference proteome</keyword>
<feature type="compositionally biased region" description="Low complexity" evidence="6">
    <location>
        <begin position="7"/>
        <end position="22"/>
    </location>
</feature>
<dbReference type="InterPro" id="IPR008979">
    <property type="entry name" value="Galactose-bd-like_sf"/>
</dbReference>
<gene>
    <name evidence="8" type="ORF">INT46_010858</name>
</gene>
<dbReference type="AlphaFoldDB" id="A0A8H7UXL5"/>
<dbReference type="GO" id="GO:0005680">
    <property type="term" value="C:anaphase-promoting complex"/>
    <property type="evidence" value="ECO:0007669"/>
    <property type="project" value="InterPro"/>
</dbReference>
<keyword evidence="3" id="KW-0498">Mitosis</keyword>
<dbReference type="Gene3D" id="2.60.120.260">
    <property type="entry name" value="Galactose-binding domain-like"/>
    <property type="match status" value="1"/>
</dbReference>
<dbReference type="SMART" id="SM01337">
    <property type="entry name" value="APC10"/>
    <property type="match status" value="1"/>
</dbReference>
<evidence type="ECO:0000313" key="8">
    <source>
        <dbReference type="EMBL" id="KAG2195833.1"/>
    </source>
</evidence>
<proteinExistence type="inferred from homology"/>
<dbReference type="GO" id="GO:0031145">
    <property type="term" value="P:anaphase-promoting complex-dependent catabolic process"/>
    <property type="evidence" value="ECO:0007669"/>
    <property type="project" value="InterPro"/>
</dbReference>
<name>A0A8H7UXL5_9FUNG</name>
<evidence type="ECO:0000256" key="1">
    <source>
        <dbReference type="ARBA" id="ARBA00006762"/>
    </source>
</evidence>
<dbReference type="InterPro" id="IPR016901">
    <property type="entry name" value="APC10/Doc1"/>
</dbReference>
<evidence type="ECO:0000256" key="4">
    <source>
        <dbReference type="ARBA" id="ARBA00022786"/>
    </source>
</evidence>